<dbReference type="GO" id="GO:0008270">
    <property type="term" value="F:zinc ion binding"/>
    <property type="evidence" value="ECO:0007669"/>
    <property type="project" value="UniProtKB-KW"/>
</dbReference>
<evidence type="ECO:0000256" key="5">
    <source>
        <dbReference type="ARBA" id="ARBA00023242"/>
    </source>
</evidence>
<dbReference type="InterPro" id="IPR008906">
    <property type="entry name" value="HATC_C_dom"/>
</dbReference>
<evidence type="ECO:0000256" key="6">
    <source>
        <dbReference type="SAM" id="MobiDB-lite"/>
    </source>
</evidence>
<reference evidence="8" key="1">
    <citation type="submission" date="2021-07" db="EMBL/GenBank/DDBJ databases">
        <authorList>
            <person name="Catto M.A."/>
            <person name="Jacobson A."/>
            <person name="Kennedy G."/>
            <person name="Labadie P."/>
            <person name="Hunt B.G."/>
            <person name="Srinivasan R."/>
        </authorList>
    </citation>
    <scope>NUCLEOTIDE SEQUENCE</scope>
    <source>
        <strain evidence="8">PL_HMW_Pooled</strain>
        <tissue evidence="8">Head</tissue>
    </source>
</reference>
<evidence type="ECO:0000256" key="4">
    <source>
        <dbReference type="ARBA" id="ARBA00022833"/>
    </source>
</evidence>
<protein>
    <submittedName>
        <fullName evidence="8">Zinc finger BED domain-containing protein 4</fullName>
    </submittedName>
</protein>
<keyword evidence="5" id="KW-0539">Nucleus</keyword>
<accession>A0AAE1HV56</accession>
<evidence type="ECO:0000256" key="2">
    <source>
        <dbReference type="ARBA" id="ARBA00022723"/>
    </source>
</evidence>
<dbReference type="InterPro" id="IPR012337">
    <property type="entry name" value="RNaseH-like_sf"/>
</dbReference>
<dbReference type="SUPFAM" id="SSF53098">
    <property type="entry name" value="Ribonuclease H-like"/>
    <property type="match status" value="1"/>
</dbReference>
<dbReference type="GO" id="GO:0046983">
    <property type="term" value="F:protein dimerization activity"/>
    <property type="evidence" value="ECO:0007669"/>
    <property type="project" value="InterPro"/>
</dbReference>
<dbReference type="Proteomes" id="UP001219518">
    <property type="component" value="Unassembled WGS sequence"/>
</dbReference>
<proteinExistence type="predicted"/>
<sequence>MHYWAGPRIPMQSPSPRAHPRHPGKVAVTPRGRRGPGARPQREYEHAVVVLVTATPRGRRGPGARPQREHEHAVVVLVTATPRGRRGPGARPQREHEHAVVVLVTATPRGRRGPGARPQREHEHAVVVLVTATPRGRRGPGARPQREHEHAVVVLVTATPRGRCRGLCAPTHTTSTTRPCLPWEIFGIIEMVYKSLFTFVLQALGGNSPQTPAQGEGSRASLSTGPSRGPQLPSSSAALGKRKASETGGPTQATLEGTLQRSASFQAGGVRDAQLRDALLYMEMKQNLPLSLSDGEGFKYFVSKAVPLWKPPSRRTITGLMEDKFEVLSSMLAVKKAFGESKLLTCFDHTLNLVPRAALFGKRENGAPHVPGVPELIKKMKDIVTLLQDVVTRWGSTYIMIERFLALQPVVVQAAASFPDLNMLSAVELATARSIMDILAPFHRATSEMGAEKSTTISKVLPMISNIMKKIERVVVPAGNAMATQFKAFVTGEMLRRFGGAEQNLRLAMATTLDPRFIKAYFQSPLAVSKAQRAIELEIEKEMVLDNLDANNSLMDDMDQQQPLAGEGPGQADDLWSAHTALVEHSREATASDDIPGRARSELKAYLQREIAPITKNPLVLWESLKPLYPYLYRVSRKKLTVLATSVPSERFFSKAGIIMDDQGSRLTSQHLLQRLFLSSVSLELWEAPGKM</sequence>
<evidence type="ECO:0000313" key="8">
    <source>
        <dbReference type="EMBL" id="KAK3928033.1"/>
    </source>
</evidence>
<dbReference type="AlphaFoldDB" id="A0AAE1HV56"/>
<gene>
    <name evidence="8" type="ORF">KUF71_002805</name>
</gene>
<reference evidence="8" key="2">
    <citation type="journal article" date="2023" name="BMC Genomics">
        <title>Pest status, molecular evolution, and epigenetic factors derived from the genome assembly of Frankliniella fusca, a thysanopteran phytovirus vector.</title>
        <authorList>
            <person name="Catto M.A."/>
            <person name="Labadie P.E."/>
            <person name="Jacobson A.L."/>
            <person name="Kennedy G.G."/>
            <person name="Srinivasan R."/>
            <person name="Hunt B.G."/>
        </authorList>
    </citation>
    <scope>NUCLEOTIDE SEQUENCE</scope>
    <source>
        <strain evidence="8">PL_HMW_Pooled</strain>
    </source>
</reference>
<feature type="region of interest" description="Disordered" evidence="6">
    <location>
        <begin position="1"/>
        <end position="43"/>
    </location>
</feature>
<evidence type="ECO:0000256" key="3">
    <source>
        <dbReference type="ARBA" id="ARBA00022771"/>
    </source>
</evidence>
<dbReference type="GO" id="GO:0005634">
    <property type="term" value="C:nucleus"/>
    <property type="evidence" value="ECO:0007669"/>
    <property type="project" value="UniProtKB-SubCell"/>
</dbReference>
<comment type="caution">
    <text evidence="8">The sequence shown here is derived from an EMBL/GenBank/DDBJ whole genome shotgun (WGS) entry which is preliminary data.</text>
</comment>
<feature type="region of interest" description="Disordered" evidence="6">
    <location>
        <begin position="209"/>
        <end position="256"/>
    </location>
</feature>
<evidence type="ECO:0000313" key="9">
    <source>
        <dbReference type="Proteomes" id="UP001219518"/>
    </source>
</evidence>
<dbReference type="PANTHER" id="PTHR46481:SF10">
    <property type="entry name" value="ZINC FINGER BED DOMAIN-CONTAINING PROTEIN 39"/>
    <property type="match status" value="1"/>
</dbReference>
<evidence type="ECO:0000259" key="7">
    <source>
        <dbReference type="Pfam" id="PF05699"/>
    </source>
</evidence>
<feature type="domain" description="HAT C-terminal dimerisation" evidence="7">
    <location>
        <begin position="602"/>
        <end position="678"/>
    </location>
</feature>
<comment type="subcellular location">
    <subcellularLocation>
        <location evidence="1">Nucleus</location>
    </subcellularLocation>
</comment>
<name>A0AAE1HV56_9NEOP</name>
<feature type="compositionally biased region" description="Polar residues" evidence="6">
    <location>
        <begin position="220"/>
        <end position="237"/>
    </location>
</feature>
<organism evidence="8 9">
    <name type="scientific">Frankliniella fusca</name>
    <dbReference type="NCBI Taxonomy" id="407009"/>
    <lineage>
        <taxon>Eukaryota</taxon>
        <taxon>Metazoa</taxon>
        <taxon>Ecdysozoa</taxon>
        <taxon>Arthropoda</taxon>
        <taxon>Hexapoda</taxon>
        <taxon>Insecta</taxon>
        <taxon>Pterygota</taxon>
        <taxon>Neoptera</taxon>
        <taxon>Paraneoptera</taxon>
        <taxon>Thysanoptera</taxon>
        <taxon>Terebrantia</taxon>
        <taxon>Thripoidea</taxon>
        <taxon>Thripidae</taxon>
        <taxon>Frankliniella</taxon>
    </lineage>
</organism>
<dbReference type="Pfam" id="PF05699">
    <property type="entry name" value="Dimer_Tnp_hAT"/>
    <property type="match status" value="1"/>
</dbReference>
<dbReference type="InterPro" id="IPR052035">
    <property type="entry name" value="ZnF_BED_domain_contain"/>
</dbReference>
<dbReference type="PANTHER" id="PTHR46481">
    <property type="entry name" value="ZINC FINGER BED DOMAIN-CONTAINING PROTEIN 4"/>
    <property type="match status" value="1"/>
</dbReference>
<keyword evidence="2" id="KW-0479">Metal-binding</keyword>
<keyword evidence="4" id="KW-0862">Zinc</keyword>
<evidence type="ECO:0000256" key="1">
    <source>
        <dbReference type="ARBA" id="ARBA00004123"/>
    </source>
</evidence>
<dbReference type="EMBL" id="JAHWGI010001305">
    <property type="protein sequence ID" value="KAK3928033.1"/>
    <property type="molecule type" value="Genomic_DNA"/>
</dbReference>
<keyword evidence="3" id="KW-0863">Zinc-finger</keyword>
<keyword evidence="9" id="KW-1185">Reference proteome</keyword>